<evidence type="ECO:0000256" key="4">
    <source>
        <dbReference type="ARBA" id="ARBA00022989"/>
    </source>
</evidence>
<dbReference type="PANTHER" id="PTHR33545:SF5">
    <property type="entry name" value="UPF0750 MEMBRANE PROTEIN YITT"/>
    <property type="match status" value="1"/>
</dbReference>
<organism evidence="8 9">
    <name type="scientific">Hydrogeniiclostridium mannosilyticum</name>
    <dbReference type="NCBI Taxonomy" id="2764322"/>
    <lineage>
        <taxon>Bacteria</taxon>
        <taxon>Bacillati</taxon>
        <taxon>Bacillota</taxon>
        <taxon>Clostridia</taxon>
        <taxon>Eubacteriales</taxon>
        <taxon>Acutalibacteraceae</taxon>
        <taxon>Hydrogeniiclostridium</taxon>
    </lineage>
</organism>
<evidence type="ECO:0000256" key="1">
    <source>
        <dbReference type="ARBA" id="ARBA00004651"/>
    </source>
</evidence>
<dbReference type="PANTHER" id="PTHR33545">
    <property type="entry name" value="UPF0750 MEMBRANE PROTEIN YITT-RELATED"/>
    <property type="match status" value="1"/>
</dbReference>
<dbReference type="Pfam" id="PF02588">
    <property type="entry name" value="YitT_membrane"/>
    <property type="match status" value="1"/>
</dbReference>
<keyword evidence="5 6" id="KW-0472">Membrane</keyword>
<dbReference type="InterPro" id="IPR015867">
    <property type="entry name" value="N-reg_PII/ATP_PRibTrfase_C"/>
</dbReference>
<keyword evidence="9" id="KW-1185">Reference proteome</keyword>
<dbReference type="CDD" id="cd16380">
    <property type="entry name" value="YitT_C"/>
    <property type="match status" value="1"/>
</dbReference>
<dbReference type="PIRSF" id="PIRSF006483">
    <property type="entry name" value="Membrane_protein_YitT"/>
    <property type="match status" value="1"/>
</dbReference>
<evidence type="ECO:0000256" key="3">
    <source>
        <dbReference type="ARBA" id="ARBA00022692"/>
    </source>
</evidence>
<dbReference type="Proteomes" id="UP000249377">
    <property type="component" value="Unassembled WGS sequence"/>
</dbReference>
<proteinExistence type="predicted"/>
<dbReference type="Gene3D" id="3.30.70.120">
    <property type="match status" value="1"/>
</dbReference>
<keyword evidence="2" id="KW-1003">Cell membrane</keyword>
<feature type="transmembrane region" description="Helical" evidence="6">
    <location>
        <begin position="90"/>
        <end position="109"/>
    </location>
</feature>
<feature type="transmembrane region" description="Helical" evidence="6">
    <location>
        <begin position="63"/>
        <end position="84"/>
    </location>
</feature>
<dbReference type="InterPro" id="IPR019264">
    <property type="entry name" value="DUF2179"/>
</dbReference>
<dbReference type="EMBL" id="QLYR01000001">
    <property type="protein sequence ID" value="RAQ30793.1"/>
    <property type="molecule type" value="Genomic_DNA"/>
</dbReference>
<protein>
    <recommendedName>
        <fullName evidence="7">DUF2179 domain-containing protein</fullName>
    </recommendedName>
</protein>
<evidence type="ECO:0000313" key="8">
    <source>
        <dbReference type="EMBL" id="RAQ30793.1"/>
    </source>
</evidence>
<reference evidence="8 9" key="1">
    <citation type="submission" date="2018-06" db="EMBL/GenBank/DDBJ databases">
        <title>Noncontiguous genome sequence of Ruminococcaceae bacterium ASD2818.</title>
        <authorList>
            <person name="Chaplin A.V."/>
            <person name="Sokolova S.R."/>
            <person name="Kochetkova T.O."/>
            <person name="Goltsov A.Y."/>
            <person name="Trofimov D.Y."/>
            <person name="Efimov B.A."/>
        </authorList>
    </citation>
    <scope>NUCLEOTIDE SEQUENCE [LARGE SCALE GENOMIC DNA]</scope>
    <source>
        <strain evidence="8 9">ASD2818</strain>
    </source>
</reference>
<accession>A0A328UMQ7</accession>
<comment type="subcellular location">
    <subcellularLocation>
        <location evidence="1">Cell membrane</location>
        <topology evidence="1">Multi-pass membrane protein</topology>
    </subcellularLocation>
</comment>
<keyword evidence="4 6" id="KW-1133">Transmembrane helix</keyword>
<gene>
    <name evidence="8" type="ORF">DPQ25_00370</name>
</gene>
<keyword evidence="3 6" id="KW-0812">Transmembrane</keyword>
<evidence type="ECO:0000256" key="2">
    <source>
        <dbReference type="ARBA" id="ARBA00022475"/>
    </source>
</evidence>
<dbReference type="Pfam" id="PF10035">
    <property type="entry name" value="DUF2179"/>
    <property type="match status" value="1"/>
</dbReference>
<sequence length="264" mass="29270">MAINIKSFVRAGGLFPSGFNGITLLIQRSAEQFLNVALPFSIINFVLNAIPATICFFKIGKKFTIYSALSIVLTSILTDLLPSMPITYDVLLICIFGGLINGFAIGLCLKGRATSGGTDFIAIFLSERMNIDAWNYILIGNAGVLVIAGLLFGWDKALYSIIFQFTSTQVVHLLNVRYQKATLFIVSKDSEEIFDKIKVTHHGATMFSGTGLYKDQPRNIIYSVVAQDQVKKIVQETRAVDPEAFINVLKTEQVWGNFYRPPHD</sequence>
<dbReference type="InterPro" id="IPR051461">
    <property type="entry name" value="UPF0750_membrane"/>
</dbReference>
<dbReference type="GO" id="GO:0005886">
    <property type="term" value="C:plasma membrane"/>
    <property type="evidence" value="ECO:0007669"/>
    <property type="project" value="UniProtKB-SubCell"/>
</dbReference>
<evidence type="ECO:0000256" key="5">
    <source>
        <dbReference type="ARBA" id="ARBA00023136"/>
    </source>
</evidence>
<feature type="transmembrane region" description="Helical" evidence="6">
    <location>
        <begin position="7"/>
        <end position="27"/>
    </location>
</feature>
<dbReference type="InterPro" id="IPR003740">
    <property type="entry name" value="YitT"/>
</dbReference>
<feature type="domain" description="DUF2179" evidence="7">
    <location>
        <begin position="202"/>
        <end position="256"/>
    </location>
</feature>
<comment type="caution">
    <text evidence="8">The sequence shown here is derived from an EMBL/GenBank/DDBJ whole genome shotgun (WGS) entry which is preliminary data.</text>
</comment>
<evidence type="ECO:0000256" key="6">
    <source>
        <dbReference type="SAM" id="Phobius"/>
    </source>
</evidence>
<dbReference type="AlphaFoldDB" id="A0A328UMQ7"/>
<name>A0A328UMQ7_9FIRM</name>
<evidence type="ECO:0000313" key="9">
    <source>
        <dbReference type="Proteomes" id="UP000249377"/>
    </source>
</evidence>
<feature type="transmembrane region" description="Helical" evidence="6">
    <location>
        <begin position="133"/>
        <end position="152"/>
    </location>
</feature>
<evidence type="ECO:0000259" key="7">
    <source>
        <dbReference type="Pfam" id="PF10035"/>
    </source>
</evidence>
<feature type="transmembrane region" description="Helical" evidence="6">
    <location>
        <begin position="33"/>
        <end position="56"/>
    </location>
</feature>